<evidence type="ECO:0000256" key="6">
    <source>
        <dbReference type="ARBA" id="ARBA00022989"/>
    </source>
</evidence>
<evidence type="ECO:0000256" key="3">
    <source>
        <dbReference type="ARBA" id="ARBA00022448"/>
    </source>
</evidence>
<feature type="transmembrane region" description="Helical" evidence="8">
    <location>
        <begin position="339"/>
        <end position="359"/>
    </location>
</feature>
<name>A0A4R2P5H2_9BACL</name>
<dbReference type="Gene3D" id="1.20.1740.10">
    <property type="entry name" value="Amino acid/polyamine transporter I"/>
    <property type="match status" value="1"/>
</dbReference>
<feature type="transmembrane region" description="Helical" evidence="8">
    <location>
        <begin position="276"/>
        <end position="298"/>
    </location>
</feature>
<feature type="transmembrane region" description="Helical" evidence="8">
    <location>
        <begin position="49"/>
        <end position="67"/>
    </location>
</feature>
<feature type="transmembrane region" description="Helical" evidence="8">
    <location>
        <begin position="87"/>
        <end position="107"/>
    </location>
</feature>
<evidence type="ECO:0000313" key="9">
    <source>
        <dbReference type="EMBL" id="TCP30033.1"/>
    </source>
</evidence>
<organism evidence="9 10">
    <name type="scientific">Scopulibacillus darangshiensis</name>
    <dbReference type="NCBI Taxonomy" id="442528"/>
    <lineage>
        <taxon>Bacteria</taxon>
        <taxon>Bacillati</taxon>
        <taxon>Bacillota</taxon>
        <taxon>Bacilli</taxon>
        <taxon>Bacillales</taxon>
        <taxon>Sporolactobacillaceae</taxon>
        <taxon>Scopulibacillus</taxon>
    </lineage>
</organism>
<dbReference type="Proteomes" id="UP000295416">
    <property type="component" value="Unassembled WGS sequence"/>
</dbReference>
<evidence type="ECO:0000256" key="5">
    <source>
        <dbReference type="ARBA" id="ARBA00022692"/>
    </source>
</evidence>
<dbReference type="EMBL" id="SLXK01000007">
    <property type="protein sequence ID" value="TCP30033.1"/>
    <property type="molecule type" value="Genomic_DNA"/>
</dbReference>
<comment type="caution">
    <text evidence="9">The sequence shown here is derived from an EMBL/GenBank/DDBJ whole genome shotgun (WGS) entry which is preliminary data.</text>
</comment>
<dbReference type="Pfam" id="PF03845">
    <property type="entry name" value="Spore_permease"/>
    <property type="match status" value="1"/>
</dbReference>
<dbReference type="GO" id="GO:0009847">
    <property type="term" value="P:spore germination"/>
    <property type="evidence" value="ECO:0007669"/>
    <property type="project" value="InterPro"/>
</dbReference>
<feature type="transmembrane region" description="Helical" evidence="8">
    <location>
        <begin position="310"/>
        <end position="327"/>
    </location>
</feature>
<protein>
    <submittedName>
        <fullName evidence="9">Spore germination protein</fullName>
    </submittedName>
</protein>
<dbReference type="PANTHER" id="PTHR34975:SF2">
    <property type="entry name" value="SPORE GERMINATION PROTEIN A2"/>
    <property type="match status" value="1"/>
</dbReference>
<dbReference type="RefSeq" id="WP_132745209.1">
    <property type="nucleotide sequence ID" value="NZ_SLXK01000007.1"/>
</dbReference>
<keyword evidence="10" id="KW-1185">Reference proteome</keyword>
<evidence type="ECO:0000256" key="8">
    <source>
        <dbReference type="SAM" id="Phobius"/>
    </source>
</evidence>
<keyword evidence="5 8" id="KW-0812">Transmembrane</keyword>
<evidence type="ECO:0000256" key="2">
    <source>
        <dbReference type="ARBA" id="ARBA00007998"/>
    </source>
</evidence>
<dbReference type="GO" id="GO:0016020">
    <property type="term" value="C:membrane"/>
    <property type="evidence" value="ECO:0007669"/>
    <property type="project" value="UniProtKB-SubCell"/>
</dbReference>
<comment type="subcellular location">
    <subcellularLocation>
        <location evidence="1">Membrane</location>
        <topology evidence="1">Multi-pass membrane protein</topology>
    </subcellularLocation>
</comment>
<keyword evidence="4" id="KW-0309">Germination</keyword>
<keyword evidence="3" id="KW-0813">Transport</keyword>
<comment type="similarity">
    <text evidence="2">Belongs to the amino acid-polyamine-organocation (APC) superfamily. Spore germination protein (SGP) (TC 2.A.3.9) family.</text>
</comment>
<dbReference type="AlphaFoldDB" id="A0A4R2P5H2"/>
<proteinExistence type="inferred from homology"/>
<feature type="transmembrane region" description="Helical" evidence="8">
    <location>
        <begin position="194"/>
        <end position="211"/>
    </location>
</feature>
<dbReference type="InterPro" id="IPR004761">
    <property type="entry name" value="Spore_GerAB"/>
</dbReference>
<feature type="transmembrane region" description="Helical" evidence="8">
    <location>
        <begin position="16"/>
        <end position="37"/>
    </location>
</feature>
<feature type="transmembrane region" description="Helical" evidence="8">
    <location>
        <begin position="153"/>
        <end position="174"/>
    </location>
</feature>
<dbReference type="NCBIfam" id="TIGR00912">
    <property type="entry name" value="2A0309"/>
    <property type="match status" value="1"/>
</dbReference>
<evidence type="ECO:0000256" key="7">
    <source>
        <dbReference type="ARBA" id="ARBA00023136"/>
    </source>
</evidence>
<sequence>MKPFDYADEKIGQKEIGFAIPSLVIGVIILSLPRVIADATEFSDGWVPLLISGLFAILFTWMTASLVSRFPNQPFFDYSSKLISKPLAFLLTLFMAFYFIIFTAYEVRYIAILTNQYLLKDTPGEVISFDFLLLVIYAVAGSRAALFRLNVLFLPIVVIVLLILLIGAMSIFDWKHLFPLFKTNWKGYAEGMKNSFPAMTGWEILLFYAALMKPPVKAVKPAIIGMCVPIILYLLLYIVTIGVYSNIVTRNLVFPTVELAKEVEIPGGIFERAETLFFTVWIMTIFSTASIFFDVSVMAVNSIFKKAKKVIIIFILAPLIYLIGMLPKSFIEVTNFGHFLGLMGFITSAIIPGSLFLIAKIMGTKGKS</sequence>
<feature type="transmembrane region" description="Helical" evidence="8">
    <location>
        <begin position="127"/>
        <end position="146"/>
    </location>
</feature>
<evidence type="ECO:0000256" key="4">
    <source>
        <dbReference type="ARBA" id="ARBA00022544"/>
    </source>
</evidence>
<keyword evidence="6 8" id="KW-1133">Transmembrane helix</keyword>
<reference evidence="9 10" key="1">
    <citation type="submission" date="2019-03" db="EMBL/GenBank/DDBJ databases">
        <title>Genomic Encyclopedia of Type Strains, Phase IV (KMG-IV): sequencing the most valuable type-strain genomes for metagenomic binning, comparative biology and taxonomic classification.</title>
        <authorList>
            <person name="Goeker M."/>
        </authorList>
    </citation>
    <scope>NUCLEOTIDE SEQUENCE [LARGE SCALE GENOMIC DNA]</scope>
    <source>
        <strain evidence="9 10">DSM 19377</strain>
    </source>
</reference>
<accession>A0A4R2P5H2</accession>
<evidence type="ECO:0000256" key="1">
    <source>
        <dbReference type="ARBA" id="ARBA00004141"/>
    </source>
</evidence>
<feature type="transmembrane region" description="Helical" evidence="8">
    <location>
        <begin position="223"/>
        <end position="244"/>
    </location>
</feature>
<keyword evidence="7 8" id="KW-0472">Membrane</keyword>
<dbReference type="PANTHER" id="PTHR34975">
    <property type="entry name" value="SPORE GERMINATION PROTEIN A2"/>
    <property type="match status" value="1"/>
</dbReference>
<evidence type="ECO:0000313" key="10">
    <source>
        <dbReference type="Proteomes" id="UP000295416"/>
    </source>
</evidence>
<dbReference type="OrthoDB" id="2716906at2"/>
<gene>
    <name evidence="9" type="ORF">EV207_107129</name>
</gene>